<dbReference type="GO" id="GO:0003964">
    <property type="term" value="F:RNA-directed DNA polymerase activity"/>
    <property type="evidence" value="ECO:0007669"/>
    <property type="project" value="UniProtKB-KW"/>
</dbReference>
<sequence>LDRDEWKDSAVAYQDDVGLWTDGGLKDHIDKFVKLAQSFKQAGLTFAAKKCHLAYKELSMYGYIVGKNGLQVDTKCTTLIEQWQRPICVRDVRSFLGVMNYYRRFVKDFSKIAKPLTELTKKDVGFRWSDEQDKSFQTLKTLLAENVMLKAPNWQDAKNGVRPYQMYVDMYDISLGVVLEQADENGRLRPITFESRKLNAHELHYTVTEKECLSIVYGCNVCERYVGVMTFDIWVEHQALEWLFHKAQLKGCLMQYVENLLMMVEIEGTKMQDLEAIKHYLTNFEWPAHVTNESLPRLRRKLKIYCLIGGQLFRRAAKGKPP</sequence>
<dbReference type="SUPFAM" id="SSF56672">
    <property type="entry name" value="DNA/RNA polymerases"/>
    <property type="match status" value="1"/>
</dbReference>
<evidence type="ECO:0000313" key="11">
    <source>
        <dbReference type="Proteomes" id="UP000789508"/>
    </source>
</evidence>
<gene>
    <name evidence="10" type="ORF">ALEPTO_LOCUS13352</name>
</gene>
<name>A0A9N9NMP1_9GLOM</name>
<keyword evidence="2" id="KW-0808">Transferase</keyword>
<dbReference type="InterPro" id="IPR043128">
    <property type="entry name" value="Rev_trsase/Diguanyl_cyclase"/>
</dbReference>
<dbReference type="InterPro" id="IPR041373">
    <property type="entry name" value="RT_RNaseH"/>
</dbReference>
<dbReference type="InterPro" id="IPR051320">
    <property type="entry name" value="Viral_Replic_Matur_Polypro"/>
</dbReference>
<reference evidence="10" key="1">
    <citation type="submission" date="2021-06" db="EMBL/GenBank/DDBJ databases">
        <authorList>
            <person name="Kallberg Y."/>
            <person name="Tangrot J."/>
            <person name="Rosling A."/>
        </authorList>
    </citation>
    <scope>NUCLEOTIDE SEQUENCE</scope>
    <source>
        <strain evidence="10">FL130A</strain>
    </source>
</reference>
<evidence type="ECO:0000256" key="4">
    <source>
        <dbReference type="ARBA" id="ARBA00022722"/>
    </source>
</evidence>
<keyword evidence="7" id="KW-0378">Hydrolase</keyword>
<evidence type="ECO:0000256" key="3">
    <source>
        <dbReference type="ARBA" id="ARBA00022695"/>
    </source>
</evidence>
<evidence type="ECO:0000256" key="2">
    <source>
        <dbReference type="ARBA" id="ARBA00022679"/>
    </source>
</evidence>
<dbReference type="PANTHER" id="PTHR33064:SF37">
    <property type="entry name" value="RIBONUCLEASE H"/>
    <property type="match status" value="1"/>
</dbReference>
<organism evidence="10 11">
    <name type="scientific">Ambispora leptoticha</name>
    <dbReference type="NCBI Taxonomy" id="144679"/>
    <lineage>
        <taxon>Eukaryota</taxon>
        <taxon>Fungi</taxon>
        <taxon>Fungi incertae sedis</taxon>
        <taxon>Mucoromycota</taxon>
        <taxon>Glomeromycotina</taxon>
        <taxon>Glomeromycetes</taxon>
        <taxon>Archaeosporales</taxon>
        <taxon>Ambisporaceae</taxon>
        <taxon>Ambispora</taxon>
    </lineage>
</organism>
<keyword evidence="3" id="KW-0548">Nucleotidyltransferase</keyword>
<protein>
    <submittedName>
        <fullName evidence="10">560_t:CDS:1</fullName>
    </submittedName>
</protein>
<accession>A0A9N9NMP1</accession>
<dbReference type="Proteomes" id="UP000789508">
    <property type="component" value="Unassembled WGS sequence"/>
</dbReference>
<keyword evidence="6" id="KW-0255">Endonuclease</keyword>
<evidence type="ECO:0000256" key="8">
    <source>
        <dbReference type="ARBA" id="ARBA00022918"/>
    </source>
</evidence>
<proteinExistence type="predicted"/>
<dbReference type="AlphaFoldDB" id="A0A9N9NMP1"/>
<evidence type="ECO:0000313" key="10">
    <source>
        <dbReference type="EMBL" id="CAG8752308.1"/>
    </source>
</evidence>
<dbReference type="InterPro" id="IPR043502">
    <property type="entry name" value="DNA/RNA_pol_sf"/>
</dbReference>
<dbReference type="FunFam" id="3.30.70.270:FF:000020">
    <property type="entry name" value="Transposon Tf2-6 polyprotein-like Protein"/>
    <property type="match status" value="1"/>
</dbReference>
<comment type="caution">
    <text evidence="10">The sequence shown here is derived from an EMBL/GenBank/DDBJ whole genome shotgun (WGS) entry which is preliminary data.</text>
</comment>
<keyword evidence="11" id="KW-1185">Reference proteome</keyword>
<evidence type="ECO:0000256" key="1">
    <source>
        <dbReference type="ARBA" id="ARBA00022670"/>
    </source>
</evidence>
<dbReference type="Pfam" id="PF17917">
    <property type="entry name" value="RT_RNaseH"/>
    <property type="match status" value="1"/>
</dbReference>
<dbReference type="OrthoDB" id="5593162at2759"/>
<evidence type="ECO:0000256" key="7">
    <source>
        <dbReference type="ARBA" id="ARBA00022801"/>
    </source>
</evidence>
<dbReference type="EMBL" id="CAJVPS010041458">
    <property type="protein sequence ID" value="CAG8752308.1"/>
    <property type="molecule type" value="Genomic_DNA"/>
</dbReference>
<keyword evidence="1" id="KW-0645">Protease</keyword>
<keyword evidence="5" id="KW-0064">Aspartyl protease</keyword>
<dbReference type="Gene3D" id="3.30.70.270">
    <property type="match status" value="2"/>
</dbReference>
<evidence type="ECO:0000256" key="6">
    <source>
        <dbReference type="ARBA" id="ARBA00022759"/>
    </source>
</evidence>
<dbReference type="GO" id="GO:0006508">
    <property type="term" value="P:proteolysis"/>
    <property type="evidence" value="ECO:0007669"/>
    <property type="project" value="UniProtKB-KW"/>
</dbReference>
<feature type="non-terminal residue" evidence="10">
    <location>
        <position position="1"/>
    </location>
</feature>
<feature type="domain" description="Reverse transcriptase RNase H-like" evidence="9">
    <location>
        <begin position="162"/>
        <end position="260"/>
    </location>
</feature>
<keyword evidence="8" id="KW-0695">RNA-directed DNA polymerase</keyword>
<dbReference type="PANTHER" id="PTHR33064">
    <property type="entry name" value="POL PROTEIN"/>
    <property type="match status" value="1"/>
</dbReference>
<keyword evidence="4" id="KW-0540">Nuclease</keyword>
<dbReference type="GO" id="GO:0004519">
    <property type="term" value="F:endonuclease activity"/>
    <property type="evidence" value="ECO:0007669"/>
    <property type="project" value="UniProtKB-KW"/>
</dbReference>
<evidence type="ECO:0000256" key="5">
    <source>
        <dbReference type="ARBA" id="ARBA00022750"/>
    </source>
</evidence>
<evidence type="ECO:0000259" key="9">
    <source>
        <dbReference type="Pfam" id="PF17917"/>
    </source>
</evidence>
<dbReference type="GO" id="GO:0004190">
    <property type="term" value="F:aspartic-type endopeptidase activity"/>
    <property type="evidence" value="ECO:0007669"/>
    <property type="project" value="UniProtKB-KW"/>
</dbReference>